<feature type="compositionally biased region" description="Polar residues" evidence="1">
    <location>
        <begin position="106"/>
        <end position="116"/>
    </location>
</feature>
<keyword evidence="3" id="KW-1185">Reference proteome</keyword>
<organism evidence="2 3">
    <name type="scientific">Brassica cretica</name>
    <name type="common">Mustard</name>
    <dbReference type="NCBI Taxonomy" id="69181"/>
    <lineage>
        <taxon>Eukaryota</taxon>
        <taxon>Viridiplantae</taxon>
        <taxon>Streptophyta</taxon>
        <taxon>Embryophyta</taxon>
        <taxon>Tracheophyta</taxon>
        <taxon>Spermatophyta</taxon>
        <taxon>Magnoliopsida</taxon>
        <taxon>eudicotyledons</taxon>
        <taxon>Gunneridae</taxon>
        <taxon>Pentapetalae</taxon>
        <taxon>rosids</taxon>
        <taxon>malvids</taxon>
        <taxon>Brassicales</taxon>
        <taxon>Brassicaceae</taxon>
        <taxon>Brassiceae</taxon>
        <taxon>Brassica</taxon>
    </lineage>
</organism>
<reference evidence="2 3" key="1">
    <citation type="journal article" date="2020" name="BMC Genomics">
        <title>Intraspecific diversification of the crop wild relative Brassica cretica Lam. using demographic model selection.</title>
        <authorList>
            <person name="Kioukis A."/>
            <person name="Michalopoulou V.A."/>
            <person name="Briers L."/>
            <person name="Pirintsos S."/>
            <person name="Studholme D.J."/>
            <person name="Pavlidis P."/>
            <person name="Sarris P.F."/>
        </authorList>
    </citation>
    <scope>NUCLEOTIDE SEQUENCE [LARGE SCALE GENOMIC DNA]</scope>
    <source>
        <strain evidence="3">cv. PFS-1207/04</strain>
    </source>
</reference>
<accession>A0ABQ7B7H5</accession>
<comment type="caution">
    <text evidence="2">The sequence shown here is derived from an EMBL/GenBank/DDBJ whole genome shotgun (WGS) entry which is preliminary data.</text>
</comment>
<proteinExistence type="predicted"/>
<dbReference type="Proteomes" id="UP000266723">
    <property type="component" value="Unassembled WGS sequence"/>
</dbReference>
<evidence type="ECO:0000313" key="3">
    <source>
        <dbReference type="Proteomes" id="UP000266723"/>
    </source>
</evidence>
<evidence type="ECO:0000256" key="1">
    <source>
        <dbReference type="SAM" id="MobiDB-lite"/>
    </source>
</evidence>
<feature type="region of interest" description="Disordered" evidence="1">
    <location>
        <begin position="89"/>
        <end position="192"/>
    </location>
</feature>
<evidence type="ECO:0000313" key="2">
    <source>
        <dbReference type="EMBL" id="KAF3528474.1"/>
    </source>
</evidence>
<gene>
    <name evidence="2" type="ORF">DY000_02039550</name>
</gene>
<sequence>MELPPVAPPLPMVEPPLPVIKDSFSDSNLTEKKSYVSAVQNKQVLETENENKVLDEQEQESSGFTENKVIQKEMEQELEKEVQVIVSNTWTQASPGKTCRHADNIIGSSPTVTSPTRVDLLENEDDSQVEGSNQSRELDTEDREEREIVTKKEDRSNPVGRESHHQNHSSRPVKSSKKQSSKSVALPTKDHN</sequence>
<feature type="region of interest" description="Disordered" evidence="1">
    <location>
        <begin position="47"/>
        <end position="72"/>
    </location>
</feature>
<feature type="compositionally biased region" description="Basic and acidic residues" evidence="1">
    <location>
        <begin position="143"/>
        <end position="165"/>
    </location>
</feature>
<name>A0ABQ7B7H5_BRACR</name>
<protein>
    <submittedName>
        <fullName evidence="2">Uncharacterized protein</fullName>
    </submittedName>
</protein>
<dbReference type="EMBL" id="QGKV02001507">
    <property type="protein sequence ID" value="KAF3528474.1"/>
    <property type="molecule type" value="Genomic_DNA"/>
</dbReference>